<dbReference type="InterPro" id="IPR000845">
    <property type="entry name" value="Nucleoside_phosphorylase_d"/>
</dbReference>
<protein>
    <recommendedName>
        <fullName evidence="1">Nucleoside phosphorylase domain-containing protein</fullName>
    </recommendedName>
</protein>
<sequence>MESAAVALICYQQKTPYIVIRAPSDLAGGGDADNEAATFINLAANNSVEVVVQFIKQ</sequence>
<dbReference type="STRING" id="49451.A0A314KP43"/>
<gene>
    <name evidence="2" type="ORF">A4A49_57139</name>
</gene>
<dbReference type="Proteomes" id="UP000187609">
    <property type="component" value="Unassembled WGS sequence"/>
</dbReference>
<dbReference type="GO" id="GO:0009116">
    <property type="term" value="P:nucleoside metabolic process"/>
    <property type="evidence" value="ECO:0007669"/>
    <property type="project" value="InterPro"/>
</dbReference>
<dbReference type="Pfam" id="PF01048">
    <property type="entry name" value="PNP_UDP_1"/>
    <property type="match status" value="1"/>
</dbReference>
<organism evidence="2 3">
    <name type="scientific">Nicotiana attenuata</name>
    <name type="common">Coyote tobacco</name>
    <dbReference type="NCBI Taxonomy" id="49451"/>
    <lineage>
        <taxon>Eukaryota</taxon>
        <taxon>Viridiplantae</taxon>
        <taxon>Streptophyta</taxon>
        <taxon>Embryophyta</taxon>
        <taxon>Tracheophyta</taxon>
        <taxon>Spermatophyta</taxon>
        <taxon>Magnoliopsida</taxon>
        <taxon>eudicotyledons</taxon>
        <taxon>Gunneridae</taxon>
        <taxon>Pentapetalae</taxon>
        <taxon>asterids</taxon>
        <taxon>lamiids</taxon>
        <taxon>Solanales</taxon>
        <taxon>Solanaceae</taxon>
        <taxon>Nicotianoideae</taxon>
        <taxon>Nicotianeae</taxon>
        <taxon>Nicotiana</taxon>
    </lineage>
</organism>
<dbReference type="SUPFAM" id="SSF53167">
    <property type="entry name" value="Purine and uridine phosphorylases"/>
    <property type="match status" value="1"/>
</dbReference>
<dbReference type="Gramene" id="OIT31070">
    <property type="protein sequence ID" value="OIT31070"/>
    <property type="gene ID" value="A4A49_57139"/>
</dbReference>
<feature type="domain" description="Nucleoside phosphorylase" evidence="1">
    <location>
        <begin position="1"/>
        <end position="56"/>
    </location>
</feature>
<dbReference type="GO" id="GO:0003824">
    <property type="term" value="F:catalytic activity"/>
    <property type="evidence" value="ECO:0007669"/>
    <property type="project" value="InterPro"/>
</dbReference>
<dbReference type="PANTHER" id="PTHR21234">
    <property type="entry name" value="PURINE NUCLEOSIDE PHOSPHORYLASE"/>
    <property type="match status" value="1"/>
</dbReference>
<comment type="caution">
    <text evidence="2">The sequence shown here is derived from an EMBL/GenBank/DDBJ whole genome shotgun (WGS) entry which is preliminary data.</text>
</comment>
<dbReference type="AlphaFoldDB" id="A0A314KP43"/>
<dbReference type="SMR" id="A0A314KP43"/>
<dbReference type="InterPro" id="IPR035994">
    <property type="entry name" value="Nucleoside_phosphorylase_sf"/>
</dbReference>
<accession>A0A314KP43</accession>
<dbReference type="PANTHER" id="PTHR21234:SF19">
    <property type="entry name" value="BARK STORAGE PROTEIN B-LIKE"/>
    <property type="match status" value="1"/>
</dbReference>
<dbReference type="Gene3D" id="3.40.50.1580">
    <property type="entry name" value="Nucleoside phosphorylase domain"/>
    <property type="match status" value="1"/>
</dbReference>
<name>A0A314KP43_NICAT</name>
<keyword evidence="3" id="KW-1185">Reference proteome</keyword>
<evidence type="ECO:0000313" key="3">
    <source>
        <dbReference type="Proteomes" id="UP000187609"/>
    </source>
</evidence>
<reference evidence="2" key="1">
    <citation type="submission" date="2016-11" db="EMBL/GenBank/DDBJ databases">
        <title>The genome of Nicotiana attenuata.</title>
        <authorList>
            <person name="Xu S."/>
            <person name="Brockmoeller T."/>
            <person name="Gaquerel E."/>
            <person name="Navarro A."/>
            <person name="Kuhl H."/>
            <person name="Gase K."/>
            <person name="Ling Z."/>
            <person name="Zhou W."/>
            <person name="Kreitzer C."/>
            <person name="Stanke M."/>
            <person name="Tang H."/>
            <person name="Lyons E."/>
            <person name="Pandey P."/>
            <person name="Pandey S.P."/>
            <person name="Timmermann B."/>
            <person name="Baldwin I.T."/>
        </authorList>
    </citation>
    <scope>NUCLEOTIDE SEQUENCE [LARGE SCALE GENOMIC DNA]</scope>
    <source>
        <strain evidence="2">UT</strain>
    </source>
</reference>
<proteinExistence type="predicted"/>
<evidence type="ECO:0000259" key="1">
    <source>
        <dbReference type="Pfam" id="PF01048"/>
    </source>
</evidence>
<dbReference type="EMBL" id="MJEQ01001362">
    <property type="protein sequence ID" value="OIT31070.1"/>
    <property type="molecule type" value="Genomic_DNA"/>
</dbReference>
<evidence type="ECO:0000313" key="2">
    <source>
        <dbReference type="EMBL" id="OIT31070.1"/>
    </source>
</evidence>